<keyword evidence="5 6" id="KW-0472">Membrane</keyword>
<dbReference type="PANTHER" id="PTHR19282:SF39">
    <property type="entry name" value="LEUKOCYTE SURFACE ANTIGEN CD53"/>
    <property type="match status" value="1"/>
</dbReference>
<evidence type="ECO:0000256" key="2">
    <source>
        <dbReference type="ARBA" id="ARBA00006840"/>
    </source>
</evidence>
<dbReference type="GeneTree" id="ENSGT00940000159669"/>
<keyword evidence="3 6" id="KW-0812">Transmembrane</keyword>
<evidence type="ECO:0000313" key="8">
    <source>
        <dbReference type="Proteomes" id="UP000694546"/>
    </source>
</evidence>
<feature type="transmembrane region" description="Helical" evidence="6">
    <location>
        <begin position="12"/>
        <end position="34"/>
    </location>
</feature>
<evidence type="ECO:0000256" key="3">
    <source>
        <dbReference type="ARBA" id="ARBA00022692"/>
    </source>
</evidence>
<feature type="transmembrane region" description="Helical" evidence="6">
    <location>
        <begin position="194"/>
        <end position="220"/>
    </location>
</feature>
<keyword evidence="8" id="KW-1185">Reference proteome</keyword>
<keyword evidence="4 6" id="KW-1133">Transmembrane helix</keyword>
<reference evidence="7" key="1">
    <citation type="submission" date="2025-08" db="UniProtKB">
        <authorList>
            <consortium name="Ensembl"/>
        </authorList>
    </citation>
    <scope>IDENTIFICATION</scope>
</reference>
<dbReference type="PANTHER" id="PTHR19282">
    <property type="entry name" value="TETRASPANIN"/>
    <property type="match status" value="1"/>
</dbReference>
<dbReference type="InterPro" id="IPR000301">
    <property type="entry name" value="Tetraspanin_animals"/>
</dbReference>
<dbReference type="PIRSF" id="PIRSF002419">
    <property type="entry name" value="Tetraspanin"/>
    <property type="match status" value="1"/>
</dbReference>
<feature type="transmembrane region" description="Helical" evidence="6">
    <location>
        <begin position="54"/>
        <end position="74"/>
    </location>
</feature>
<evidence type="ECO:0000256" key="1">
    <source>
        <dbReference type="ARBA" id="ARBA00004141"/>
    </source>
</evidence>
<accession>A0A8C5FFJ0</accession>
<evidence type="ECO:0000256" key="5">
    <source>
        <dbReference type="ARBA" id="ARBA00023136"/>
    </source>
</evidence>
<proteinExistence type="inferred from homology"/>
<dbReference type="Ensembl" id="ENSGMOT00000039805.1">
    <property type="protein sequence ID" value="ENSGMOP00000033044.1"/>
    <property type="gene ID" value="ENSGMOG00000031208.1"/>
</dbReference>
<comment type="similarity">
    <text evidence="2 6">Belongs to the tetraspanin (TM4SF) family.</text>
</comment>
<comment type="subcellular location">
    <subcellularLocation>
        <location evidence="1 6">Membrane</location>
        <topology evidence="1 6">Multi-pass membrane protein</topology>
    </subcellularLocation>
</comment>
<dbReference type="PRINTS" id="PR00259">
    <property type="entry name" value="TMFOUR"/>
</dbReference>
<evidence type="ECO:0000256" key="6">
    <source>
        <dbReference type="RuleBase" id="RU361218"/>
    </source>
</evidence>
<evidence type="ECO:0000313" key="7">
    <source>
        <dbReference type="Ensembl" id="ENSGMOP00000033044.1"/>
    </source>
</evidence>
<protein>
    <recommendedName>
        <fullName evidence="6">Tetraspanin</fullName>
    </recommendedName>
</protein>
<reference evidence="7" key="2">
    <citation type="submission" date="2025-09" db="UniProtKB">
        <authorList>
            <consortium name="Ensembl"/>
        </authorList>
    </citation>
    <scope>IDENTIFICATION</scope>
</reference>
<dbReference type="Proteomes" id="UP000694546">
    <property type="component" value="Chromosome 11"/>
</dbReference>
<dbReference type="InterPro" id="IPR018499">
    <property type="entry name" value="Tetraspanin/Peripherin"/>
</dbReference>
<organism evidence="7 8">
    <name type="scientific">Gadus morhua</name>
    <name type="common">Atlantic cod</name>
    <dbReference type="NCBI Taxonomy" id="8049"/>
    <lineage>
        <taxon>Eukaryota</taxon>
        <taxon>Metazoa</taxon>
        <taxon>Chordata</taxon>
        <taxon>Craniata</taxon>
        <taxon>Vertebrata</taxon>
        <taxon>Euteleostomi</taxon>
        <taxon>Actinopterygii</taxon>
        <taxon>Neopterygii</taxon>
        <taxon>Teleostei</taxon>
        <taxon>Neoteleostei</taxon>
        <taxon>Acanthomorphata</taxon>
        <taxon>Zeiogadaria</taxon>
        <taxon>Gadariae</taxon>
        <taxon>Gadiformes</taxon>
        <taxon>Gadoidei</taxon>
        <taxon>Gadidae</taxon>
        <taxon>Gadus</taxon>
    </lineage>
</organism>
<dbReference type="Pfam" id="PF00335">
    <property type="entry name" value="Tetraspanin"/>
    <property type="match status" value="1"/>
</dbReference>
<dbReference type="SUPFAM" id="SSF48652">
    <property type="entry name" value="Tetraspanin"/>
    <property type="match status" value="1"/>
</dbReference>
<dbReference type="AlphaFoldDB" id="A0A8C5FFJ0"/>
<dbReference type="OMA" id="EVLAMCF"/>
<feature type="transmembrane region" description="Helical" evidence="6">
    <location>
        <begin position="81"/>
        <end position="105"/>
    </location>
</feature>
<dbReference type="Gene3D" id="1.10.1450.10">
    <property type="entry name" value="Tetraspanin"/>
    <property type="match status" value="1"/>
</dbReference>
<evidence type="ECO:0000256" key="4">
    <source>
        <dbReference type="ARBA" id="ARBA00022989"/>
    </source>
</evidence>
<name>A0A8C5FFJ0_GADMO</name>
<dbReference type="InterPro" id="IPR008952">
    <property type="entry name" value="Tetraspanin_EC2_sf"/>
</dbReference>
<dbReference type="GO" id="GO:0005886">
    <property type="term" value="C:plasma membrane"/>
    <property type="evidence" value="ECO:0007669"/>
    <property type="project" value="TreeGrafter"/>
</dbReference>
<sequence>MAQNCLKCLKYVMCAVNFLFFISGATMLGFGLYLTRYQTNSLLDSMKFLTAANLLLVSGIIITCVSFLGFIGALKENRCFLLTFFILLLILMLVELTVACLLLTYESEVGNPLVNNEEENTPTAYQKEILQWCAVVFQFSCCGVRNSSDWGRSVPQSCCKNGQNDCLLSSKDPSELFYEEGCLKALKAWFENNFLTTGVAVIVLCVIEVLGMCIAMTLFCHISSSGLSYKL</sequence>